<feature type="signal peptide" evidence="1">
    <location>
        <begin position="1"/>
        <end position="22"/>
    </location>
</feature>
<name>A0A6V6YRW5_9FLAO</name>
<comment type="caution">
    <text evidence="2">The sequence shown here is derived from an EMBL/GenBank/DDBJ whole genome shotgun (WGS) entry which is preliminary data.</text>
</comment>
<proteinExistence type="predicted"/>
<gene>
    <name evidence="2" type="ORF">FLAT13_00998</name>
</gene>
<dbReference type="Proteomes" id="UP000530060">
    <property type="component" value="Unassembled WGS sequence"/>
</dbReference>
<feature type="chain" id="PRO_5028392831" evidence="1">
    <location>
        <begin position="23"/>
        <end position="370"/>
    </location>
</feature>
<dbReference type="EMBL" id="CAIJDP010000060">
    <property type="protein sequence ID" value="CAD0002237.1"/>
    <property type="molecule type" value="Genomic_DNA"/>
</dbReference>
<evidence type="ECO:0000313" key="3">
    <source>
        <dbReference type="Proteomes" id="UP000530060"/>
    </source>
</evidence>
<reference evidence="2 3" key="1">
    <citation type="submission" date="2020-06" db="EMBL/GenBank/DDBJ databases">
        <authorList>
            <person name="Criscuolo A."/>
        </authorList>
    </citation>
    <scope>NUCLEOTIDE SEQUENCE [LARGE SCALE GENOMIC DNA]</scope>
    <source>
        <strain evidence="3">CIP 111411</strain>
    </source>
</reference>
<protein>
    <submittedName>
        <fullName evidence="2">Uncharacterized protein</fullName>
    </submittedName>
</protein>
<evidence type="ECO:0000313" key="2">
    <source>
        <dbReference type="EMBL" id="CAD0002237.1"/>
    </source>
</evidence>
<evidence type="ECO:0000256" key="1">
    <source>
        <dbReference type="SAM" id="SignalP"/>
    </source>
</evidence>
<keyword evidence="3" id="KW-1185">Reference proteome</keyword>
<accession>A0A6V6YRW5</accession>
<keyword evidence="1" id="KW-0732">Signal</keyword>
<sequence length="370" mass="44235">MIKKLPILFLVLFLFQIEFTFSQTSDSNNPIDNFVTAMNNAGLSKSQVTKIRDLIIERNRLIAEDTKLQNELKAKYPFVFHDEETTTKYSNQQFARALSEIITIAQFKQLFLPQLDARIKLIANDKFNLLKKRHKFTQDQETKLKKLLSETTTNEIVTKEYYNYDKDLSWNNYTEEKIKSSDKERELLKSFGLFYSKNTKTDTLIKKLNEAKVDVERINQIILALQVLQERNDKRLKTWRENDAAYAFNFHDPGDDEYAIYLDFREQLSKILKIEEFETVFVSQMQNRIIRDTQKEFQALKDAYKLNDQQYNEIEKLVLDKNTEKIVTEEYYKYSYELYQQKLRAVEYRHEKNIRETIQKMVNVTTEIKK</sequence>
<dbReference type="AlphaFoldDB" id="A0A6V6YRW5"/>
<dbReference type="RefSeq" id="WP_180908125.1">
    <property type="nucleotide sequence ID" value="NZ_CAIJDP010000060.1"/>
</dbReference>
<organism evidence="2 3">
    <name type="scientific">Flavobacterium salmonis</name>
    <dbReference type="NCBI Taxonomy" id="2654844"/>
    <lineage>
        <taxon>Bacteria</taxon>
        <taxon>Pseudomonadati</taxon>
        <taxon>Bacteroidota</taxon>
        <taxon>Flavobacteriia</taxon>
        <taxon>Flavobacteriales</taxon>
        <taxon>Flavobacteriaceae</taxon>
        <taxon>Flavobacterium</taxon>
    </lineage>
</organism>